<evidence type="ECO:0008006" key="10">
    <source>
        <dbReference type="Google" id="ProtNLM"/>
    </source>
</evidence>
<keyword evidence="3 5" id="KW-0472">Membrane</keyword>
<evidence type="ECO:0000259" key="6">
    <source>
        <dbReference type="PROSITE" id="PS50848"/>
    </source>
</evidence>
<dbReference type="Pfam" id="PF01852">
    <property type="entry name" value="START"/>
    <property type="match status" value="1"/>
</dbReference>
<dbReference type="InterPro" id="IPR019498">
    <property type="entry name" value="MENTAL"/>
</dbReference>
<accession>A0A6H5I9X8</accession>
<dbReference type="AlphaFoldDB" id="A0A6H5I9X8"/>
<evidence type="ECO:0000313" key="9">
    <source>
        <dbReference type="Proteomes" id="UP000479190"/>
    </source>
</evidence>
<dbReference type="SUPFAM" id="SSF55961">
    <property type="entry name" value="Bet v1-like"/>
    <property type="match status" value="1"/>
</dbReference>
<keyword evidence="9" id="KW-1185">Reference proteome</keyword>
<feature type="domain" description="START" evidence="6">
    <location>
        <begin position="319"/>
        <end position="471"/>
    </location>
</feature>
<dbReference type="GO" id="GO:0005789">
    <property type="term" value="C:endoplasmic reticulum membrane"/>
    <property type="evidence" value="ECO:0007669"/>
    <property type="project" value="TreeGrafter"/>
</dbReference>
<evidence type="ECO:0000256" key="2">
    <source>
        <dbReference type="ARBA" id="ARBA00022692"/>
    </source>
</evidence>
<dbReference type="PROSITE" id="PS50848">
    <property type="entry name" value="START"/>
    <property type="match status" value="1"/>
</dbReference>
<feature type="transmembrane region" description="Helical" evidence="5">
    <location>
        <begin position="133"/>
        <end position="154"/>
    </location>
</feature>
<dbReference type="GO" id="GO:0140284">
    <property type="term" value="C:endoplasmic reticulum-endosome membrane contact site"/>
    <property type="evidence" value="ECO:0007669"/>
    <property type="project" value="TreeGrafter"/>
</dbReference>
<feature type="transmembrane region" description="Helical" evidence="5">
    <location>
        <begin position="89"/>
        <end position="113"/>
    </location>
</feature>
<dbReference type="Pfam" id="PF10457">
    <property type="entry name" value="MENTAL"/>
    <property type="match status" value="1"/>
</dbReference>
<dbReference type="Proteomes" id="UP000479190">
    <property type="component" value="Unassembled WGS sequence"/>
</dbReference>
<dbReference type="GO" id="GO:0031902">
    <property type="term" value="C:late endosome membrane"/>
    <property type="evidence" value="ECO:0007669"/>
    <property type="project" value="TreeGrafter"/>
</dbReference>
<evidence type="ECO:0000313" key="8">
    <source>
        <dbReference type="EMBL" id="CAB0034175.1"/>
    </source>
</evidence>
<evidence type="ECO:0000256" key="4">
    <source>
        <dbReference type="SAM" id="MobiDB-lite"/>
    </source>
</evidence>
<evidence type="ECO:0000256" key="5">
    <source>
        <dbReference type="SAM" id="Phobius"/>
    </source>
</evidence>
<feature type="transmembrane region" description="Helical" evidence="5">
    <location>
        <begin position="161"/>
        <end position="183"/>
    </location>
</feature>
<gene>
    <name evidence="8" type="ORF">TBRA_LOCUS6073</name>
</gene>
<dbReference type="OrthoDB" id="74575at2759"/>
<name>A0A6H5I9X8_9HYME</name>
<dbReference type="GO" id="GO:0099044">
    <property type="term" value="P:vesicle tethering to endoplasmic reticulum"/>
    <property type="evidence" value="ECO:0007669"/>
    <property type="project" value="TreeGrafter"/>
</dbReference>
<evidence type="ECO:0000256" key="1">
    <source>
        <dbReference type="ARBA" id="ARBA00004141"/>
    </source>
</evidence>
<dbReference type="InterPro" id="IPR023393">
    <property type="entry name" value="START-like_dom_sf"/>
</dbReference>
<evidence type="ECO:0000259" key="7">
    <source>
        <dbReference type="PROSITE" id="PS51439"/>
    </source>
</evidence>
<protein>
    <recommendedName>
        <fullName evidence="10">START domain-containing protein</fullName>
    </recommendedName>
</protein>
<dbReference type="PANTHER" id="PTHR46121:SF4">
    <property type="entry name" value="STEROIDOGENIC ACUTE REGULATORY PROTEIN-LIKE"/>
    <property type="match status" value="1"/>
</dbReference>
<dbReference type="GO" id="GO:0008289">
    <property type="term" value="F:lipid binding"/>
    <property type="evidence" value="ECO:0007669"/>
    <property type="project" value="InterPro"/>
</dbReference>
<dbReference type="InterPro" id="IPR051869">
    <property type="entry name" value="STARD3"/>
</dbReference>
<keyword evidence="5" id="KW-1133">Transmembrane helix</keyword>
<dbReference type="PANTHER" id="PTHR46121">
    <property type="entry name" value="STEROIDOGENIC ACUTE REGULATORY PROTEIN-LIKE"/>
    <property type="match status" value="1"/>
</dbReference>
<proteinExistence type="predicted"/>
<feature type="transmembrane region" description="Helical" evidence="5">
    <location>
        <begin position="189"/>
        <end position="209"/>
    </location>
</feature>
<sequence length="483" mass="54683">MTRKASQHQTAINEVSLVITSPHRTFRTKAQLIISKCRRRRPTDICAKRSKTGGFGSYTQSIRTPDSVLSDALLAGARHNGRMSNVRRFFCLFVTFDLLLTTLMWLICIMISGANVRVAFEEQIIHYQISTSLFDIVMAAACRFTILLLFYALLHLEHWFIVALSTTLTCALLLAKVFLYDWAQSSQPVFQVLLILTSFVLVWGEVWFLDIKVIPQEVQARQWFFGGYSGDIERSPLLGPPTISASVPQMDNPGHFYTPMDSPEISDDEGDGTDRSKNATDGFPAIVDVKFSPEKIEEYKSHVPNLLETSYNILLSNEWKVEKVTPEGDEIASMTLKHGKKIFRITGTINTAPDKLINSLYENIESSPTWNPNISEVKKIHEKGAIGARDFIILRHRGKYDAYHMSTGMSVNCSSIPNRKHFVRAESGVSFFASRRLENDSNKCQFIWVVNTDLKGWIPQKIVDMSMHMGIMDMCTSSHTDYV</sequence>
<comment type="subcellular location">
    <subcellularLocation>
        <location evidence="1">Membrane</location>
        <topology evidence="1">Multi-pass membrane protein</topology>
    </subcellularLocation>
</comment>
<dbReference type="PROSITE" id="PS51439">
    <property type="entry name" value="MENTAL"/>
    <property type="match status" value="1"/>
</dbReference>
<keyword evidence="2 5" id="KW-0812">Transmembrane</keyword>
<feature type="domain" description="MENTAL" evidence="7">
    <location>
        <begin position="83"/>
        <end position="258"/>
    </location>
</feature>
<dbReference type="EMBL" id="CADCXV010000734">
    <property type="protein sequence ID" value="CAB0034175.1"/>
    <property type="molecule type" value="Genomic_DNA"/>
</dbReference>
<dbReference type="Gene3D" id="3.30.530.20">
    <property type="match status" value="1"/>
</dbReference>
<feature type="region of interest" description="Disordered" evidence="4">
    <location>
        <begin position="258"/>
        <end position="279"/>
    </location>
</feature>
<dbReference type="GO" id="GO:0005765">
    <property type="term" value="C:lysosomal membrane"/>
    <property type="evidence" value="ECO:0007669"/>
    <property type="project" value="TreeGrafter"/>
</dbReference>
<reference evidence="8 9" key="1">
    <citation type="submission" date="2020-02" db="EMBL/GenBank/DDBJ databases">
        <authorList>
            <person name="Ferguson B K."/>
        </authorList>
    </citation>
    <scope>NUCLEOTIDE SEQUENCE [LARGE SCALE GENOMIC DNA]</scope>
</reference>
<evidence type="ECO:0000256" key="3">
    <source>
        <dbReference type="ARBA" id="ARBA00023136"/>
    </source>
</evidence>
<organism evidence="8 9">
    <name type="scientific">Trichogramma brassicae</name>
    <dbReference type="NCBI Taxonomy" id="86971"/>
    <lineage>
        <taxon>Eukaryota</taxon>
        <taxon>Metazoa</taxon>
        <taxon>Ecdysozoa</taxon>
        <taxon>Arthropoda</taxon>
        <taxon>Hexapoda</taxon>
        <taxon>Insecta</taxon>
        <taxon>Pterygota</taxon>
        <taxon>Neoptera</taxon>
        <taxon>Endopterygota</taxon>
        <taxon>Hymenoptera</taxon>
        <taxon>Apocrita</taxon>
        <taxon>Proctotrupomorpha</taxon>
        <taxon>Chalcidoidea</taxon>
        <taxon>Trichogrammatidae</taxon>
        <taxon>Trichogramma</taxon>
    </lineage>
</organism>
<dbReference type="InterPro" id="IPR002913">
    <property type="entry name" value="START_lipid-bd_dom"/>
</dbReference>